<evidence type="ECO:0000313" key="1">
    <source>
        <dbReference type="EMBL" id="OUN02543.1"/>
    </source>
</evidence>
<sequence length="356" mass="40421">MGRCFLLFFIMTICTCCKSDAPIAAFEQIDLDVVNKRECAFRVENARLFPLETTEESLIARVDKIISKAPYIYILDSRQKVIFIFDYDGHYLTKIDKIGRAGGEYASIEDFDVGDNGDLFILSAYSKKIIKYAYPAYISFDEIRINCSMTEICVVGDKIYTGGMHTPDGLVGLGVLDIAKGTVDPLVGIRAEFDLSSDDRFEVKPRSFYKSSGNVLFNQRFSRQVHELGQSGWQIPYEFSSGLPVWAAGDKDDFRGFRSIFHVGRIILGQLWQNQFYYPPLYIRDIESGKESLCNLWDMGLPFLTDISTKDGHFIMAISADRLKRIQNNEIVRNVVSKLSENDNPLLLEFDIVANT</sequence>
<dbReference type="OrthoDB" id="1007244at2"/>
<protein>
    <recommendedName>
        <fullName evidence="3">6-bladed beta-propeller</fullName>
    </recommendedName>
</protein>
<evidence type="ECO:0000313" key="2">
    <source>
        <dbReference type="Proteomes" id="UP000195772"/>
    </source>
</evidence>
<dbReference type="Proteomes" id="UP000195772">
    <property type="component" value="Unassembled WGS sequence"/>
</dbReference>
<accession>A0A1Y3QSB6</accession>
<dbReference type="EMBL" id="NFHB01000007">
    <property type="protein sequence ID" value="OUN02543.1"/>
    <property type="molecule type" value="Genomic_DNA"/>
</dbReference>
<comment type="caution">
    <text evidence="1">The sequence shown here is derived from an EMBL/GenBank/DDBJ whole genome shotgun (WGS) entry which is preliminary data.</text>
</comment>
<evidence type="ECO:0008006" key="3">
    <source>
        <dbReference type="Google" id="ProtNLM"/>
    </source>
</evidence>
<name>A0A1Y3QSB6_9BACT</name>
<dbReference type="Pfam" id="PF17170">
    <property type="entry name" value="DUF5128"/>
    <property type="match status" value="1"/>
</dbReference>
<reference evidence="2" key="1">
    <citation type="submission" date="2017-04" db="EMBL/GenBank/DDBJ databases">
        <title>Function of individual gut microbiota members based on whole genome sequencing of pure cultures obtained from chicken caecum.</title>
        <authorList>
            <person name="Medvecky M."/>
            <person name="Cejkova D."/>
            <person name="Polansky O."/>
            <person name="Karasova D."/>
            <person name="Kubasova T."/>
            <person name="Cizek A."/>
            <person name="Rychlik I."/>
        </authorList>
    </citation>
    <scope>NUCLEOTIDE SEQUENCE [LARGE SCALE GENOMIC DNA]</scope>
    <source>
        <strain evidence="2">An90</strain>
    </source>
</reference>
<proteinExistence type="predicted"/>
<dbReference type="SUPFAM" id="SSF63825">
    <property type="entry name" value="YWTD domain"/>
    <property type="match status" value="1"/>
</dbReference>
<gene>
    <name evidence="1" type="ORF">B5G41_10850</name>
</gene>
<organism evidence="1 2">
    <name type="scientific">Alistipes onderdonkii</name>
    <dbReference type="NCBI Taxonomy" id="328813"/>
    <lineage>
        <taxon>Bacteria</taxon>
        <taxon>Pseudomonadati</taxon>
        <taxon>Bacteroidota</taxon>
        <taxon>Bacteroidia</taxon>
        <taxon>Bacteroidales</taxon>
        <taxon>Rikenellaceae</taxon>
        <taxon>Alistipes</taxon>
    </lineage>
</organism>
<dbReference type="AlphaFoldDB" id="A0A1Y3QSB6"/>